<sequence>MHYQDKKTQEILKNLDPTKNLDPDDFVYDNLFSRSDILDLIESLQLNSDDSTVSYSFDGTQLYQSKKSDMWIGIWVVDDYSPGARYKKKHVLPAVVVPGPNKPKNPDSFLFWSCHHVSALQRENNGVGLRVWDGLKEETVNSHVIVILNTADAVALTELDGHVGHHGAQGCRLGCDMKGRHKPSSGHYYAAHLCPNGYAGSGCDHPDIDIRNLSRPSPEIYEKQLEKVVLAMDQADYEKKRKESGVSKPSIISGLVRKYMLAVPLCFSVDLLHLICINTGELFIPLWRGQLKCEPNDNKETWDWVKLVGDTWVEHGKLVANATQYFPSFFHCPPRNPVEKISSGYKATEYYLYIFGLGPGQALL</sequence>
<organism evidence="1 2">
    <name type="scientific">Laccaria amethystina LaAM-08-1</name>
    <dbReference type="NCBI Taxonomy" id="1095629"/>
    <lineage>
        <taxon>Eukaryota</taxon>
        <taxon>Fungi</taxon>
        <taxon>Dikarya</taxon>
        <taxon>Basidiomycota</taxon>
        <taxon>Agaricomycotina</taxon>
        <taxon>Agaricomycetes</taxon>
        <taxon>Agaricomycetidae</taxon>
        <taxon>Agaricales</taxon>
        <taxon>Agaricineae</taxon>
        <taxon>Hydnangiaceae</taxon>
        <taxon>Laccaria</taxon>
    </lineage>
</organism>
<evidence type="ECO:0000313" key="1">
    <source>
        <dbReference type="EMBL" id="KIJ91549.1"/>
    </source>
</evidence>
<name>A0A0C9WHP4_9AGAR</name>
<dbReference type="EMBL" id="KN838993">
    <property type="protein sequence ID" value="KIJ91549.1"/>
    <property type="molecule type" value="Genomic_DNA"/>
</dbReference>
<dbReference type="AlphaFoldDB" id="A0A0C9WHP4"/>
<protein>
    <submittedName>
        <fullName evidence="1">Uncharacterized protein</fullName>
    </submittedName>
</protein>
<evidence type="ECO:0000313" key="2">
    <source>
        <dbReference type="Proteomes" id="UP000054477"/>
    </source>
</evidence>
<dbReference type="OrthoDB" id="2669721at2759"/>
<accession>A0A0C9WHP4</accession>
<reference evidence="1 2" key="1">
    <citation type="submission" date="2014-04" db="EMBL/GenBank/DDBJ databases">
        <authorList>
            <consortium name="DOE Joint Genome Institute"/>
            <person name="Kuo A."/>
            <person name="Kohler A."/>
            <person name="Nagy L.G."/>
            <person name="Floudas D."/>
            <person name="Copeland A."/>
            <person name="Barry K.W."/>
            <person name="Cichocki N."/>
            <person name="Veneault-Fourrey C."/>
            <person name="LaButti K."/>
            <person name="Lindquist E.A."/>
            <person name="Lipzen A."/>
            <person name="Lundell T."/>
            <person name="Morin E."/>
            <person name="Murat C."/>
            <person name="Sun H."/>
            <person name="Tunlid A."/>
            <person name="Henrissat B."/>
            <person name="Grigoriev I.V."/>
            <person name="Hibbett D.S."/>
            <person name="Martin F."/>
            <person name="Nordberg H.P."/>
            <person name="Cantor M.N."/>
            <person name="Hua S.X."/>
        </authorList>
    </citation>
    <scope>NUCLEOTIDE SEQUENCE [LARGE SCALE GENOMIC DNA]</scope>
    <source>
        <strain evidence="1 2">LaAM-08-1</strain>
    </source>
</reference>
<dbReference type="STRING" id="1095629.A0A0C9WHP4"/>
<dbReference type="HOGENOM" id="CLU_007337_4_0_1"/>
<proteinExistence type="predicted"/>
<gene>
    <name evidence="1" type="ORF">K443DRAFT_135473</name>
</gene>
<dbReference type="Proteomes" id="UP000054477">
    <property type="component" value="Unassembled WGS sequence"/>
</dbReference>
<keyword evidence="2" id="KW-1185">Reference proteome</keyword>
<reference evidence="2" key="2">
    <citation type="submission" date="2015-01" db="EMBL/GenBank/DDBJ databases">
        <title>Evolutionary Origins and Diversification of the Mycorrhizal Mutualists.</title>
        <authorList>
            <consortium name="DOE Joint Genome Institute"/>
            <consortium name="Mycorrhizal Genomics Consortium"/>
            <person name="Kohler A."/>
            <person name="Kuo A."/>
            <person name="Nagy L.G."/>
            <person name="Floudas D."/>
            <person name="Copeland A."/>
            <person name="Barry K.W."/>
            <person name="Cichocki N."/>
            <person name="Veneault-Fourrey C."/>
            <person name="LaButti K."/>
            <person name="Lindquist E.A."/>
            <person name="Lipzen A."/>
            <person name="Lundell T."/>
            <person name="Morin E."/>
            <person name="Murat C."/>
            <person name="Riley R."/>
            <person name="Ohm R."/>
            <person name="Sun H."/>
            <person name="Tunlid A."/>
            <person name="Henrissat B."/>
            <person name="Grigoriev I.V."/>
            <person name="Hibbett D.S."/>
            <person name="Martin F."/>
        </authorList>
    </citation>
    <scope>NUCLEOTIDE SEQUENCE [LARGE SCALE GENOMIC DNA]</scope>
    <source>
        <strain evidence="2">LaAM-08-1</strain>
    </source>
</reference>